<name>A0A7R9H184_TIMCR</name>
<evidence type="ECO:0000256" key="4">
    <source>
        <dbReference type="ARBA" id="ARBA00023136"/>
    </source>
</evidence>
<evidence type="ECO:0008006" key="8">
    <source>
        <dbReference type="Google" id="ProtNLM"/>
    </source>
</evidence>
<dbReference type="GO" id="GO:0015267">
    <property type="term" value="F:channel activity"/>
    <property type="evidence" value="ECO:0007669"/>
    <property type="project" value="InterPro"/>
</dbReference>
<proteinExistence type="inferred from homology"/>
<feature type="transmembrane region" description="Helical" evidence="6">
    <location>
        <begin position="59"/>
        <end position="79"/>
    </location>
</feature>
<keyword evidence="2 5" id="KW-0812">Transmembrane</keyword>
<comment type="subcellular location">
    <subcellularLocation>
        <location evidence="1">Membrane</location>
        <topology evidence="1">Multi-pass membrane protein</topology>
    </subcellularLocation>
</comment>
<dbReference type="PANTHER" id="PTHR19139:SF270">
    <property type="entry name" value="ENTOMOGLYCEROPORIN 1-RELATED"/>
    <property type="match status" value="1"/>
</dbReference>
<evidence type="ECO:0000256" key="2">
    <source>
        <dbReference type="ARBA" id="ARBA00022692"/>
    </source>
</evidence>
<accession>A0A7R9H184</accession>
<dbReference type="InterPro" id="IPR034294">
    <property type="entry name" value="Aquaporin_transptr"/>
</dbReference>
<comment type="similarity">
    <text evidence="5">Belongs to the MIP/aquaporin (TC 1.A.8) family.</text>
</comment>
<evidence type="ECO:0000256" key="5">
    <source>
        <dbReference type="RuleBase" id="RU000477"/>
    </source>
</evidence>
<organism evidence="7">
    <name type="scientific">Timema cristinae</name>
    <name type="common">Walking stick</name>
    <dbReference type="NCBI Taxonomy" id="61476"/>
    <lineage>
        <taxon>Eukaryota</taxon>
        <taxon>Metazoa</taxon>
        <taxon>Ecdysozoa</taxon>
        <taxon>Arthropoda</taxon>
        <taxon>Hexapoda</taxon>
        <taxon>Insecta</taxon>
        <taxon>Pterygota</taxon>
        <taxon>Neoptera</taxon>
        <taxon>Polyneoptera</taxon>
        <taxon>Phasmatodea</taxon>
        <taxon>Timematodea</taxon>
        <taxon>Timematoidea</taxon>
        <taxon>Timematidae</taxon>
        <taxon>Timema</taxon>
    </lineage>
</organism>
<evidence type="ECO:0000256" key="6">
    <source>
        <dbReference type="SAM" id="Phobius"/>
    </source>
</evidence>
<dbReference type="SUPFAM" id="SSF81338">
    <property type="entry name" value="Aquaporin-like"/>
    <property type="match status" value="1"/>
</dbReference>
<dbReference type="PRINTS" id="PR00783">
    <property type="entry name" value="MINTRINSICP"/>
</dbReference>
<keyword evidence="3 6" id="KW-1133">Transmembrane helix</keyword>
<dbReference type="Gene3D" id="1.20.1080.10">
    <property type="entry name" value="Glycerol uptake facilitator protein"/>
    <property type="match status" value="1"/>
</dbReference>
<protein>
    <recommendedName>
        <fullName evidence="8">Aquaporin</fullName>
    </recommendedName>
</protein>
<dbReference type="AlphaFoldDB" id="A0A7R9H184"/>
<dbReference type="EMBL" id="OC319042">
    <property type="protein sequence ID" value="CAD7404080.1"/>
    <property type="molecule type" value="Genomic_DNA"/>
</dbReference>
<keyword evidence="4 6" id="KW-0472">Membrane</keyword>
<evidence type="ECO:0000256" key="3">
    <source>
        <dbReference type="ARBA" id="ARBA00022989"/>
    </source>
</evidence>
<keyword evidence="5" id="KW-0813">Transport</keyword>
<dbReference type="Pfam" id="PF00230">
    <property type="entry name" value="MIP"/>
    <property type="match status" value="1"/>
</dbReference>
<gene>
    <name evidence="7" type="ORF">TCEB3V08_LOCUS7316</name>
</gene>
<dbReference type="PANTHER" id="PTHR19139">
    <property type="entry name" value="AQUAPORIN TRANSPORTER"/>
    <property type="match status" value="1"/>
</dbReference>
<evidence type="ECO:0000313" key="7">
    <source>
        <dbReference type="EMBL" id="CAD7404080.1"/>
    </source>
</evidence>
<reference evidence="7" key="1">
    <citation type="submission" date="2020-11" db="EMBL/GenBank/DDBJ databases">
        <authorList>
            <person name="Tran Van P."/>
        </authorList>
    </citation>
    <scope>NUCLEOTIDE SEQUENCE</scope>
</reference>
<dbReference type="InterPro" id="IPR000425">
    <property type="entry name" value="MIP"/>
</dbReference>
<evidence type="ECO:0000256" key="1">
    <source>
        <dbReference type="ARBA" id="ARBA00004141"/>
    </source>
</evidence>
<dbReference type="GO" id="GO:0005886">
    <property type="term" value="C:plasma membrane"/>
    <property type="evidence" value="ECO:0007669"/>
    <property type="project" value="TreeGrafter"/>
</dbReference>
<feature type="transmembrane region" description="Helical" evidence="6">
    <location>
        <begin position="21"/>
        <end position="39"/>
    </location>
</feature>
<sequence length="122" mass="13815">MACSTWDARNRNRHDSTPLKFGFFVTAIVASEAPYTGAHMNPARSLGPALWSCKWDNHWIYWVGPIVGSILTTYTYKFVFANAALDKRLDKECTDNTQKEGCRLATLQQESLNANIKEDELI</sequence>
<dbReference type="InterPro" id="IPR023271">
    <property type="entry name" value="Aquaporin-like"/>
</dbReference>